<dbReference type="Proteomes" id="UP001430377">
    <property type="component" value="Unassembled WGS sequence"/>
</dbReference>
<evidence type="ECO:0000313" key="2">
    <source>
        <dbReference type="Proteomes" id="UP001430377"/>
    </source>
</evidence>
<dbReference type="InterPro" id="IPR011008">
    <property type="entry name" value="Dimeric_a/b-barrel"/>
</dbReference>
<dbReference type="RefSeq" id="WP_220619486.1">
    <property type="nucleotide sequence ID" value="NZ_RKLR01000007.1"/>
</dbReference>
<name>A0AAW4PTL6_9EURY</name>
<dbReference type="AlphaFoldDB" id="A0AAW4PTL6"/>
<accession>A0AAW4PTL6</accession>
<keyword evidence="2" id="KW-1185">Reference proteome</keyword>
<gene>
    <name evidence="1" type="ORF">EGH21_15990</name>
</gene>
<organism evidence="1 2">
    <name type="scientific">Haloarcula rubra</name>
    <dbReference type="NCBI Taxonomy" id="2487747"/>
    <lineage>
        <taxon>Archaea</taxon>
        <taxon>Methanobacteriati</taxon>
        <taxon>Methanobacteriota</taxon>
        <taxon>Stenosarchaea group</taxon>
        <taxon>Halobacteria</taxon>
        <taxon>Halobacteriales</taxon>
        <taxon>Haloarculaceae</taxon>
        <taxon>Haloarcula</taxon>
    </lineage>
</organism>
<dbReference type="SUPFAM" id="SSF54909">
    <property type="entry name" value="Dimeric alpha+beta barrel"/>
    <property type="match status" value="1"/>
</dbReference>
<evidence type="ECO:0008006" key="3">
    <source>
        <dbReference type="Google" id="ProtNLM"/>
    </source>
</evidence>
<dbReference type="Gene3D" id="3.30.70.100">
    <property type="match status" value="1"/>
</dbReference>
<reference evidence="1 2" key="1">
    <citation type="submission" date="2021-06" db="EMBL/GenBank/DDBJ databases">
        <title>Halomicroarcula sp. a new haloarchaeum isolated from saline soil.</title>
        <authorList>
            <person name="Duran-Viseras A."/>
            <person name="Sanchez-Porro C."/>
            <person name="Ventosa A."/>
        </authorList>
    </citation>
    <scope>NUCLEOTIDE SEQUENCE [LARGE SCALE GENOMIC DNA]</scope>
    <source>
        <strain evidence="1 2">F13</strain>
    </source>
</reference>
<sequence>MVYVLIRHEVADFDEWKPVFDEDDARREEAGQLSYRLFRTSEDPDELVAIFEMESMEGAREFIDSPELREKMETAGVVGDPEMTFLEEIESKSVSQPST</sequence>
<comment type="caution">
    <text evidence="1">The sequence shown here is derived from an EMBL/GenBank/DDBJ whole genome shotgun (WGS) entry which is preliminary data.</text>
</comment>
<dbReference type="EMBL" id="RKLR01000007">
    <property type="protein sequence ID" value="MBX0324531.1"/>
    <property type="molecule type" value="Genomic_DNA"/>
</dbReference>
<protein>
    <recommendedName>
        <fullName evidence="3">Cyclase</fullName>
    </recommendedName>
</protein>
<evidence type="ECO:0000313" key="1">
    <source>
        <dbReference type="EMBL" id="MBX0324531.1"/>
    </source>
</evidence>
<proteinExistence type="predicted"/>